<dbReference type="GO" id="GO:0005615">
    <property type="term" value="C:extracellular space"/>
    <property type="evidence" value="ECO:0007669"/>
    <property type="project" value="TreeGrafter"/>
</dbReference>
<dbReference type="GO" id="GO:2000253">
    <property type="term" value="P:positive regulation of feeding behavior"/>
    <property type="evidence" value="ECO:0007669"/>
    <property type="project" value="TreeGrafter"/>
</dbReference>
<dbReference type="GO" id="GO:0007218">
    <property type="term" value="P:neuropeptide signaling pathway"/>
    <property type="evidence" value="ECO:0007669"/>
    <property type="project" value="TreeGrafter"/>
</dbReference>
<dbReference type="InterPro" id="IPR007733">
    <property type="entry name" value="Agouti"/>
</dbReference>
<proteinExistence type="predicted"/>
<dbReference type="Gene3D" id="4.10.760.10">
    <property type="entry name" value="Agouti domain"/>
    <property type="match status" value="1"/>
</dbReference>
<evidence type="ECO:0000259" key="8">
    <source>
        <dbReference type="PROSITE" id="PS51150"/>
    </source>
</evidence>
<gene>
    <name evidence="9" type="primary">ASIP2</name>
</gene>
<dbReference type="HOGENOM" id="CLU_2489058_0_0_1"/>
<keyword evidence="2" id="KW-0964">Secreted</keyword>
<dbReference type="EMBL" id="BR000935">
    <property type="protein sequence ID" value="FAA00759.1"/>
    <property type="molecule type" value="Genomic_DNA"/>
</dbReference>
<dbReference type="PANTHER" id="PTHR16551:SF5">
    <property type="entry name" value="AGOUTI-RELATED PEPTIDE 2"/>
    <property type="match status" value="1"/>
</dbReference>
<evidence type="ECO:0000256" key="4">
    <source>
        <dbReference type="ARBA" id="ARBA00022854"/>
    </source>
</evidence>
<dbReference type="AlphaFoldDB" id="J3FBV6"/>
<keyword evidence="4" id="KW-0960">Knottin</keyword>
<keyword evidence="5 6" id="KW-1015">Disulfide bond</keyword>
<reference evidence="9" key="2">
    <citation type="submission" date="2011-08" db="EMBL/GenBank/DDBJ databases">
        <authorList>
            <person name="Vastermark A.J."/>
            <person name="Schioth H.B."/>
        </authorList>
    </citation>
    <scope>NUCLEOTIDE SEQUENCE</scope>
</reference>
<feature type="signal peptide" evidence="7">
    <location>
        <begin position="1"/>
        <end position="19"/>
    </location>
</feature>
<comment type="miscellaneous">
    <text evidence="9">The sequence shown here is derived from an EMBL/GenBank/DDBJ third party annotation (TPA) entry.</text>
</comment>
<protein>
    <submittedName>
        <fullName evidence="9">Agouti signaling peptide 2</fullName>
    </submittedName>
</protein>
<feature type="chain" id="PRO_5003767898" evidence="7">
    <location>
        <begin position="20"/>
        <end position="136"/>
    </location>
</feature>
<evidence type="ECO:0000256" key="7">
    <source>
        <dbReference type="SAM" id="SignalP"/>
    </source>
</evidence>
<feature type="disulfide bond" evidence="6">
    <location>
        <begin position="107"/>
        <end position="125"/>
    </location>
</feature>
<evidence type="ECO:0000256" key="3">
    <source>
        <dbReference type="ARBA" id="ARBA00022729"/>
    </source>
</evidence>
<evidence type="ECO:0000313" key="9">
    <source>
        <dbReference type="EMBL" id="FAA00759.1"/>
    </source>
</evidence>
<dbReference type="Pfam" id="PF05039">
    <property type="entry name" value="Agouti"/>
    <property type="match status" value="1"/>
</dbReference>
<evidence type="ECO:0000256" key="6">
    <source>
        <dbReference type="PROSITE-ProRule" id="PRU00494"/>
    </source>
</evidence>
<dbReference type="GO" id="GO:0008343">
    <property type="term" value="P:adult feeding behavior"/>
    <property type="evidence" value="ECO:0007669"/>
    <property type="project" value="TreeGrafter"/>
</dbReference>
<evidence type="ECO:0000256" key="1">
    <source>
        <dbReference type="ARBA" id="ARBA00004613"/>
    </source>
</evidence>
<dbReference type="GO" id="GO:0005184">
    <property type="term" value="F:neuropeptide hormone activity"/>
    <property type="evidence" value="ECO:0007669"/>
    <property type="project" value="TreeGrafter"/>
</dbReference>
<organism evidence="9">
    <name type="scientific">Gadus morhua</name>
    <name type="common">Atlantic cod</name>
    <dbReference type="NCBI Taxonomy" id="8049"/>
    <lineage>
        <taxon>Eukaryota</taxon>
        <taxon>Metazoa</taxon>
        <taxon>Chordata</taxon>
        <taxon>Craniata</taxon>
        <taxon>Vertebrata</taxon>
        <taxon>Euteleostomi</taxon>
        <taxon>Actinopterygii</taxon>
        <taxon>Neopterygii</taxon>
        <taxon>Teleostei</taxon>
        <taxon>Neoteleostei</taxon>
        <taxon>Acanthomorphata</taxon>
        <taxon>Zeiogadaria</taxon>
        <taxon>Gadariae</taxon>
        <taxon>Gadiformes</taxon>
        <taxon>Gadoidei</taxon>
        <taxon>Gadidae</taxon>
        <taxon>Gadus</taxon>
    </lineage>
</organism>
<comment type="caution">
    <text evidence="6">Lacks conserved residue(s) required for the propagation of feature annotation.</text>
</comment>
<comment type="subcellular location">
    <subcellularLocation>
        <location evidence="1">Secreted</location>
    </subcellularLocation>
</comment>
<keyword evidence="3 7" id="KW-0732">Signal</keyword>
<feature type="disulfide bond" evidence="6">
    <location>
        <begin position="111"/>
        <end position="132"/>
    </location>
</feature>
<dbReference type="GO" id="GO:0070996">
    <property type="term" value="F:type 1 melanocortin receptor binding"/>
    <property type="evidence" value="ECO:0007669"/>
    <property type="project" value="TreeGrafter"/>
</dbReference>
<dbReference type="SUPFAM" id="SSF57055">
    <property type="entry name" value="Agouti-related protein"/>
    <property type="match status" value="1"/>
</dbReference>
<dbReference type="InterPro" id="IPR036836">
    <property type="entry name" value="Agouti_dom_sf"/>
</dbReference>
<dbReference type="SMART" id="SM00792">
    <property type="entry name" value="Agouti"/>
    <property type="match status" value="1"/>
</dbReference>
<accession>J3FBV6</accession>
<dbReference type="PANTHER" id="PTHR16551">
    <property type="entry name" value="AGOUTI RELATED"/>
    <property type="match status" value="1"/>
</dbReference>
<dbReference type="GO" id="GO:0009755">
    <property type="term" value="P:hormone-mediated signaling pathway"/>
    <property type="evidence" value="ECO:0007669"/>
    <property type="project" value="InterPro"/>
</dbReference>
<sequence length="136" mass="15528">MKFSIFLCLLLLQLKCLNARLLSKSDGKFIRSRLTGPGKSAHNSDFFIQGKQRPLFARRMYERQRVYEMRPRVRPAYPKGPPPKVAKLPDAPRCTEVSKGCLPNSRCCDPCASCQCRFFNTICFCRKTNSMCGKKA</sequence>
<evidence type="ECO:0000256" key="5">
    <source>
        <dbReference type="ARBA" id="ARBA00023157"/>
    </source>
</evidence>
<reference evidence="9" key="1">
    <citation type="journal article" date="2011" name="PLoS ONE">
        <title>Identification of Distant Agouti-Like Sequences and Re-Evaluation of the Evolutionary History of the Agouti-Related Peptide (AgRP).</title>
        <authorList>
            <person name="Vastermark A."/>
            <person name="Krishnan A."/>
            <person name="Houle M.E."/>
            <person name="Fredriksson R."/>
            <person name="Cerda-Reverter J.M."/>
            <person name="Schioth H.B."/>
        </authorList>
    </citation>
    <scope>NUCLEOTIDE SEQUENCE</scope>
</reference>
<dbReference type="OrthoDB" id="9942042at2759"/>
<feature type="domain" description="Agouti" evidence="8">
    <location>
        <begin position="94"/>
        <end position="132"/>
    </location>
</feature>
<evidence type="ECO:0000256" key="2">
    <source>
        <dbReference type="ARBA" id="ARBA00022525"/>
    </source>
</evidence>
<feature type="disulfide bond" evidence="6">
    <location>
        <begin position="116"/>
        <end position="123"/>
    </location>
</feature>
<dbReference type="PROSITE" id="PS51150">
    <property type="entry name" value="AGOUTI_2"/>
    <property type="match status" value="1"/>
</dbReference>
<dbReference type="InterPro" id="IPR027300">
    <property type="entry name" value="Agouti_dom"/>
</dbReference>
<name>J3FBV6_GADMO</name>